<protein>
    <submittedName>
        <fullName evidence="4">Uncharacterized protein LOC108991938</fullName>
    </submittedName>
</protein>
<keyword evidence="3" id="KW-1185">Reference proteome</keyword>
<name>A0A2I4ER85_JUGRE</name>
<proteinExistence type="predicted"/>
<evidence type="ECO:0000259" key="2">
    <source>
        <dbReference type="Pfam" id="PF25089"/>
    </source>
</evidence>
<dbReference type="STRING" id="51240.A0A2I4ER85"/>
<dbReference type="FunCoup" id="A0A2I4ER85">
    <property type="interactions" value="3"/>
</dbReference>
<dbReference type="InParanoid" id="A0A2I4ER85"/>
<dbReference type="PANTHER" id="PTHR35127">
    <property type="entry name" value="OS03G0736900 PROTEIN"/>
    <property type="match status" value="1"/>
</dbReference>
<gene>
    <name evidence="4" type="primary">LOC108991938</name>
</gene>
<reference evidence="4" key="1">
    <citation type="submission" date="2025-08" db="UniProtKB">
        <authorList>
            <consortium name="RefSeq"/>
        </authorList>
    </citation>
    <scope>IDENTIFICATION</scope>
    <source>
        <tissue evidence="4">Leaves</tissue>
    </source>
</reference>
<dbReference type="RefSeq" id="XP_018821911.2">
    <property type="nucleotide sequence ID" value="XM_018966366.2"/>
</dbReference>
<organism evidence="3 4">
    <name type="scientific">Juglans regia</name>
    <name type="common">English walnut</name>
    <dbReference type="NCBI Taxonomy" id="51240"/>
    <lineage>
        <taxon>Eukaryota</taxon>
        <taxon>Viridiplantae</taxon>
        <taxon>Streptophyta</taxon>
        <taxon>Embryophyta</taxon>
        <taxon>Tracheophyta</taxon>
        <taxon>Spermatophyta</taxon>
        <taxon>Magnoliopsida</taxon>
        <taxon>eudicotyledons</taxon>
        <taxon>Gunneridae</taxon>
        <taxon>Pentapetalae</taxon>
        <taxon>rosids</taxon>
        <taxon>fabids</taxon>
        <taxon>Fagales</taxon>
        <taxon>Juglandaceae</taxon>
        <taxon>Juglans</taxon>
    </lineage>
</organism>
<dbReference type="OrthoDB" id="2013011at2759"/>
<dbReference type="PANTHER" id="PTHR35127:SF1">
    <property type="entry name" value="GENOME ASSEMBLY, CHROMOSOME: A10"/>
    <property type="match status" value="1"/>
</dbReference>
<evidence type="ECO:0000313" key="3">
    <source>
        <dbReference type="Proteomes" id="UP000235220"/>
    </source>
</evidence>
<dbReference type="Pfam" id="PF25089">
    <property type="entry name" value="DUF7804"/>
    <property type="match status" value="1"/>
</dbReference>
<dbReference type="KEGG" id="jre:108991938"/>
<accession>A0A2I4ER85</accession>
<dbReference type="Proteomes" id="UP000235220">
    <property type="component" value="Chromosome 7"/>
</dbReference>
<dbReference type="InterPro" id="IPR056706">
    <property type="entry name" value="DUF7804"/>
</dbReference>
<dbReference type="AlphaFoldDB" id="A0A2I4ER85"/>
<evidence type="ECO:0000256" key="1">
    <source>
        <dbReference type="SAM" id="MobiDB-lite"/>
    </source>
</evidence>
<sequence length="236" mass="26572">MASSSSPSIRSVSHRNFRRSFLHEYNHRNQNARPPSSLMMPNRTESATGKGRIISMTTSAKITHFNKLQTRGHGIGAKISGENLDQWMRESVVDIVKNLRQAPLLVQVYEESEKGGAETRLETEKAVKEKWAMVKGRWEREETPLPQGVIFVEELGEEEEERERESNTKAWGIVVQGRGAECGPVCYLLKTSRVKGLGSTCCTHFCLAKVKGFRETTESQLKNCWLVQPAFSSTNS</sequence>
<evidence type="ECO:0000313" key="4">
    <source>
        <dbReference type="RefSeq" id="XP_018821911.2"/>
    </source>
</evidence>
<feature type="region of interest" description="Disordered" evidence="1">
    <location>
        <begin position="25"/>
        <end position="48"/>
    </location>
</feature>
<feature type="domain" description="DUF7804" evidence="2">
    <location>
        <begin position="79"/>
        <end position="162"/>
    </location>
</feature>
<dbReference type="GeneID" id="108991938"/>